<dbReference type="GO" id="GO:0032259">
    <property type="term" value="P:methylation"/>
    <property type="evidence" value="ECO:0007669"/>
    <property type="project" value="UniProtKB-KW"/>
</dbReference>
<dbReference type="PANTHER" id="PTHR38451:SF1">
    <property type="entry name" value="TRNA (ADENINE(22)-N(1))-METHYLTRANSFERASE"/>
    <property type="match status" value="1"/>
</dbReference>
<dbReference type="GeneID" id="66870304"/>
<dbReference type="Gene3D" id="1.10.287.1890">
    <property type="match status" value="1"/>
</dbReference>
<keyword evidence="2" id="KW-1185">Reference proteome</keyword>
<dbReference type="PIRSF" id="PIRSF018637">
    <property type="entry name" value="TrmK"/>
    <property type="match status" value="1"/>
</dbReference>
<evidence type="ECO:0000313" key="1">
    <source>
        <dbReference type="EMBL" id="KNE20514.1"/>
    </source>
</evidence>
<dbReference type="AlphaFoldDB" id="A0A0L0QPM9"/>
<dbReference type="PATRIC" id="fig|1473.5.peg.2605"/>
<keyword evidence="1" id="KW-0808">Transferase</keyword>
<dbReference type="OrthoDB" id="5881184at2"/>
<dbReference type="Gene3D" id="3.40.50.150">
    <property type="entry name" value="Vaccinia Virus protein VP39"/>
    <property type="match status" value="1"/>
</dbReference>
<dbReference type="SUPFAM" id="SSF53335">
    <property type="entry name" value="S-adenosyl-L-methionine-dependent methyltransferases"/>
    <property type="match status" value="1"/>
</dbReference>
<dbReference type="InterPro" id="IPR006901">
    <property type="entry name" value="TrmK"/>
</dbReference>
<dbReference type="InterPro" id="IPR029063">
    <property type="entry name" value="SAM-dependent_MTases_sf"/>
</dbReference>
<sequence length="234" mass="26647">MNVKISKRLEQVASFLPKGAIFADIGSDHAYLPCYVCQKDPTAVAIAGEVNKGPYQRAVETVQAYSLQGQVEVRHGNGLEIIQANEVQQVVIAGMGGTLIRDILDRGKDKLPTTDQIIAQPNVDARAVRKWLGNHGFTITDEDIIEENGHCYEIINAKRLRISEKQNMDEKALLFGPLLLRKKPSAFYKKWEQEANKLERVLEQINQATKVDQKKQEQFMQEWKWMKEVIQDEK</sequence>
<name>A0A0L0QPM9_VIRPA</name>
<dbReference type="RefSeq" id="WP_050353091.1">
    <property type="nucleotide sequence ID" value="NZ_BOSN01000001.1"/>
</dbReference>
<protein>
    <submittedName>
        <fullName evidence="1">SAM-dependent methyltransferase</fullName>
    </submittedName>
</protein>
<gene>
    <name evidence="1" type="ORF">AFK71_19330</name>
</gene>
<dbReference type="Pfam" id="PF04816">
    <property type="entry name" value="TrmK"/>
    <property type="match status" value="1"/>
</dbReference>
<dbReference type="GO" id="GO:0160105">
    <property type="term" value="F:tRNA (adenine(22)-N1)-methyltransferase activity"/>
    <property type="evidence" value="ECO:0007669"/>
    <property type="project" value="InterPro"/>
</dbReference>
<organism evidence="1 2">
    <name type="scientific">Virgibacillus pantothenticus</name>
    <dbReference type="NCBI Taxonomy" id="1473"/>
    <lineage>
        <taxon>Bacteria</taxon>
        <taxon>Bacillati</taxon>
        <taxon>Bacillota</taxon>
        <taxon>Bacilli</taxon>
        <taxon>Bacillales</taxon>
        <taxon>Bacillaceae</taxon>
        <taxon>Virgibacillus</taxon>
    </lineage>
</organism>
<keyword evidence="1" id="KW-0489">Methyltransferase</keyword>
<dbReference type="Proteomes" id="UP000036780">
    <property type="component" value="Unassembled WGS sequence"/>
</dbReference>
<dbReference type="PANTHER" id="PTHR38451">
    <property type="entry name" value="TRNA (ADENINE(22)-N(1))-METHYLTRANSFERASE"/>
    <property type="match status" value="1"/>
</dbReference>
<evidence type="ECO:0000313" key="2">
    <source>
        <dbReference type="Proteomes" id="UP000036780"/>
    </source>
</evidence>
<reference evidence="2" key="1">
    <citation type="submission" date="2015-07" db="EMBL/GenBank/DDBJ databases">
        <title>Fjat-10053 dsm26.</title>
        <authorList>
            <person name="Liu B."/>
            <person name="Wang J."/>
            <person name="Zhu Y."/>
            <person name="Liu G."/>
            <person name="Chen Q."/>
            <person name="Chen Z."/>
            <person name="Lan J."/>
            <person name="Che J."/>
            <person name="Ge C."/>
            <person name="Shi H."/>
            <person name="Pan Z."/>
            <person name="Liu X."/>
        </authorList>
    </citation>
    <scope>NUCLEOTIDE SEQUENCE [LARGE SCALE GENOMIC DNA]</scope>
    <source>
        <strain evidence="2">DSM 26</strain>
    </source>
</reference>
<dbReference type="EMBL" id="LGTO01000007">
    <property type="protein sequence ID" value="KNE20514.1"/>
    <property type="molecule type" value="Genomic_DNA"/>
</dbReference>
<comment type="caution">
    <text evidence="1">The sequence shown here is derived from an EMBL/GenBank/DDBJ whole genome shotgun (WGS) entry which is preliminary data.</text>
</comment>
<proteinExistence type="predicted"/>
<accession>A0A0L0QPM9</accession>